<dbReference type="InterPro" id="IPR045004">
    <property type="entry name" value="ECH_dom"/>
</dbReference>
<evidence type="ECO:0000256" key="4">
    <source>
        <dbReference type="SAM" id="MobiDB-lite"/>
    </source>
</evidence>
<dbReference type="Proteomes" id="UP000831775">
    <property type="component" value="Chromosome"/>
</dbReference>
<dbReference type="RefSeq" id="WP_244686363.1">
    <property type="nucleotide sequence ID" value="NZ_CP095043.1"/>
</dbReference>
<accession>A0ABY4FWE9</accession>
<protein>
    <recommendedName>
        <fullName evidence="2">3-hydroxyisobutyryl-CoA hydrolase</fullName>
        <ecNumber evidence="2">3.1.2.4</ecNumber>
    </recommendedName>
</protein>
<comment type="catalytic activity">
    <reaction evidence="1">
        <text>3-hydroxy-2-methylpropanoyl-CoA + H2O = 3-hydroxy-2-methylpropanoate + CoA + H(+)</text>
        <dbReference type="Rhea" id="RHEA:20888"/>
        <dbReference type="ChEBI" id="CHEBI:11805"/>
        <dbReference type="ChEBI" id="CHEBI:15377"/>
        <dbReference type="ChEBI" id="CHEBI:15378"/>
        <dbReference type="ChEBI" id="CHEBI:57287"/>
        <dbReference type="ChEBI" id="CHEBI:57340"/>
        <dbReference type="EC" id="3.1.2.4"/>
    </reaction>
</comment>
<dbReference type="InterPro" id="IPR029045">
    <property type="entry name" value="ClpP/crotonase-like_dom_sf"/>
</dbReference>
<feature type="domain" description="Enoyl-CoA hydratase/isomerase" evidence="5">
    <location>
        <begin position="36"/>
        <end position="373"/>
    </location>
</feature>
<keyword evidence="7" id="KW-1185">Reference proteome</keyword>
<reference evidence="6 7" key="1">
    <citation type="submission" date="2022-04" db="EMBL/GenBank/DDBJ databases">
        <title>Leucobacter sp. isolated from rhizosphere of onion.</title>
        <authorList>
            <person name="Won M."/>
            <person name="Lee C.-M."/>
            <person name="Woen H.-Y."/>
            <person name="Kwon S.-W."/>
        </authorList>
    </citation>
    <scope>NUCLEOTIDE SEQUENCE [LARGE SCALE GENOMIC DNA]</scope>
    <source>
        <strain evidence="6 7">H25R-14</strain>
    </source>
</reference>
<evidence type="ECO:0000256" key="2">
    <source>
        <dbReference type="ARBA" id="ARBA00011915"/>
    </source>
</evidence>
<evidence type="ECO:0000256" key="1">
    <source>
        <dbReference type="ARBA" id="ARBA00001709"/>
    </source>
</evidence>
<dbReference type="EMBL" id="CP095043">
    <property type="protein sequence ID" value="UOQ60595.1"/>
    <property type="molecule type" value="Genomic_DNA"/>
</dbReference>
<dbReference type="NCBIfam" id="NF004127">
    <property type="entry name" value="PRK05617.1"/>
    <property type="match status" value="1"/>
</dbReference>
<feature type="region of interest" description="Disordered" evidence="4">
    <location>
        <begin position="1"/>
        <end position="25"/>
    </location>
</feature>
<evidence type="ECO:0000259" key="5">
    <source>
        <dbReference type="Pfam" id="PF16113"/>
    </source>
</evidence>
<dbReference type="Gene3D" id="3.90.226.10">
    <property type="entry name" value="2-enoyl-CoA Hydratase, Chain A, domain 1"/>
    <property type="match status" value="1"/>
</dbReference>
<gene>
    <name evidence="6" type="ORF">MUN76_00975</name>
</gene>
<name>A0ABY4FWE9_9MICO</name>
<dbReference type="PANTHER" id="PTHR43176:SF3">
    <property type="entry name" value="3-HYDROXYISOBUTYRYL-COA HYDROLASE, MITOCHONDRIAL"/>
    <property type="match status" value="1"/>
</dbReference>
<evidence type="ECO:0000313" key="6">
    <source>
        <dbReference type="EMBL" id="UOQ60595.1"/>
    </source>
</evidence>
<dbReference type="InterPro" id="IPR032259">
    <property type="entry name" value="HIBYL-CoA-H"/>
</dbReference>
<dbReference type="EC" id="3.1.2.4" evidence="2"/>
<dbReference type="PANTHER" id="PTHR43176">
    <property type="entry name" value="3-HYDROXYISOBUTYRYL-COA HYDROLASE-RELATED"/>
    <property type="match status" value="1"/>
</dbReference>
<keyword evidence="3" id="KW-0378">Hydrolase</keyword>
<organism evidence="6 7">
    <name type="scientific">Leucobacter rhizosphaerae</name>
    <dbReference type="NCBI Taxonomy" id="2932245"/>
    <lineage>
        <taxon>Bacteria</taxon>
        <taxon>Bacillati</taxon>
        <taxon>Actinomycetota</taxon>
        <taxon>Actinomycetes</taxon>
        <taxon>Micrococcales</taxon>
        <taxon>Microbacteriaceae</taxon>
        <taxon>Leucobacter</taxon>
    </lineage>
</organism>
<dbReference type="SUPFAM" id="SSF52096">
    <property type="entry name" value="ClpP/crotonase"/>
    <property type="match status" value="1"/>
</dbReference>
<dbReference type="CDD" id="cd06558">
    <property type="entry name" value="crotonase-like"/>
    <property type="match status" value="1"/>
</dbReference>
<evidence type="ECO:0000256" key="3">
    <source>
        <dbReference type="ARBA" id="ARBA00022801"/>
    </source>
</evidence>
<sequence length="386" mass="40376">MRPDASTPHASESDTSRSDAPQSDALILTRRDGAITRITLNRPRAINALNLEMFETLTRDLAAANADGSSAVWLDGAGDRGFCGGGDVKEISTGDPRQILSTEYVLDHAVATSGIPVVGIMDGITMGGGIGLTGHAAIRVVTERSRLAMPEARIGIVPDVGGHLLLARAPGRLGELLAITSGEMDAGDAIALGFADAYVPSDRLERLRRTLASGEDPETAVAGVAEPAPPSRMLQEMTWWEPIAALALGNGGIGGGGIGETADSRADAALDGAVRLIAALEHDPNPIAQGVASVVRAMCPTSIVVTLAQIARTRADALSLAEVLADDLRVVVRLAHRPDFAEGVRAQVIEKDRNPAWNPGRIEDLDPAEIRRILAPLHDDEVALAL</sequence>
<proteinExistence type="predicted"/>
<evidence type="ECO:0000313" key="7">
    <source>
        <dbReference type="Proteomes" id="UP000831775"/>
    </source>
</evidence>
<dbReference type="Pfam" id="PF16113">
    <property type="entry name" value="ECH_2"/>
    <property type="match status" value="1"/>
</dbReference>